<dbReference type="Proteomes" id="UP000887567">
    <property type="component" value="Unplaced"/>
</dbReference>
<evidence type="ECO:0000313" key="3">
    <source>
        <dbReference type="Proteomes" id="UP000887567"/>
    </source>
</evidence>
<feature type="transmembrane region" description="Helical" evidence="1">
    <location>
        <begin position="61"/>
        <end position="82"/>
    </location>
</feature>
<dbReference type="OrthoDB" id="6157510at2759"/>
<evidence type="ECO:0000256" key="1">
    <source>
        <dbReference type="SAM" id="Phobius"/>
    </source>
</evidence>
<dbReference type="KEGG" id="epa:110254823"/>
<dbReference type="InterPro" id="IPR040350">
    <property type="entry name" value="TMEM272"/>
</dbReference>
<reference evidence="2" key="1">
    <citation type="submission" date="2022-11" db="UniProtKB">
        <authorList>
            <consortium name="EnsemblMetazoa"/>
        </authorList>
    </citation>
    <scope>IDENTIFICATION</scope>
</reference>
<keyword evidence="1" id="KW-0472">Membrane</keyword>
<feature type="transmembrane region" description="Helical" evidence="1">
    <location>
        <begin position="102"/>
        <end position="134"/>
    </location>
</feature>
<keyword evidence="1" id="KW-1133">Transmembrane helix</keyword>
<accession>A0A913YAS4</accession>
<dbReference type="OMA" id="CLPCAQQ"/>
<dbReference type="EnsemblMetazoa" id="XM_021061869.2">
    <property type="protein sequence ID" value="XP_020917528.1"/>
    <property type="gene ID" value="LOC110254823"/>
</dbReference>
<sequence>MLNGLLIVLGAKYKDDCPVEKYIPIYLIVGGSFGIFRNFCSLCKRGKQHGSSNGEEESKHNPVEAIVDCFLLAWFIAGNVWIYSNYKPSWIPGEKNYCNKTLYLFAFWLTNTTYIMIGVTCVCLCCAGICAAFAS</sequence>
<name>A0A913YAS4_EXADI</name>
<dbReference type="PANTHER" id="PTHR33444:SF2">
    <property type="entry name" value="MARVEL DOMAIN-CONTAINING PROTEIN"/>
    <property type="match status" value="1"/>
</dbReference>
<evidence type="ECO:0000313" key="2">
    <source>
        <dbReference type="EnsemblMetazoa" id="XP_020917528.1"/>
    </source>
</evidence>
<dbReference type="PANTHER" id="PTHR33444">
    <property type="entry name" value="SI:DKEY-19B23.12-RELATED"/>
    <property type="match status" value="1"/>
</dbReference>
<proteinExistence type="predicted"/>
<organism evidence="2 3">
    <name type="scientific">Exaiptasia diaphana</name>
    <name type="common">Tropical sea anemone</name>
    <name type="synonym">Aiptasia pulchella</name>
    <dbReference type="NCBI Taxonomy" id="2652724"/>
    <lineage>
        <taxon>Eukaryota</taxon>
        <taxon>Metazoa</taxon>
        <taxon>Cnidaria</taxon>
        <taxon>Anthozoa</taxon>
        <taxon>Hexacorallia</taxon>
        <taxon>Actiniaria</taxon>
        <taxon>Aiptasiidae</taxon>
        <taxon>Exaiptasia</taxon>
    </lineage>
</organism>
<keyword evidence="1" id="KW-0812">Transmembrane</keyword>
<feature type="transmembrane region" description="Helical" evidence="1">
    <location>
        <begin position="22"/>
        <end position="40"/>
    </location>
</feature>
<protein>
    <submittedName>
        <fullName evidence="2">Uncharacterized protein</fullName>
    </submittedName>
</protein>
<dbReference type="GeneID" id="110254823"/>
<dbReference type="RefSeq" id="XP_020917528.1">
    <property type="nucleotide sequence ID" value="XM_021061869.2"/>
</dbReference>
<keyword evidence="3" id="KW-1185">Reference proteome</keyword>
<dbReference type="AlphaFoldDB" id="A0A913YAS4"/>